<organism evidence="1 2">
    <name type="scientific">Steinernema glaseri</name>
    <dbReference type="NCBI Taxonomy" id="37863"/>
    <lineage>
        <taxon>Eukaryota</taxon>
        <taxon>Metazoa</taxon>
        <taxon>Ecdysozoa</taxon>
        <taxon>Nematoda</taxon>
        <taxon>Chromadorea</taxon>
        <taxon>Rhabditida</taxon>
        <taxon>Tylenchina</taxon>
        <taxon>Panagrolaimomorpha</taxon>
        <taxon>Strongyloidoidea</taxon>
        <taxon>Steinernematidae</taxon>
        <taxon>Steinernema</taxon>
    </lineage>
</organism>
<proteinExistence type="predicted"/>
<keyword evidence="1" id="KW-1185">Reference proteome</keyword>
<sequence>MTNTREGPSINGYKDAMTELCVNIYRICTYNELRPVMKFCATGLWTWTVLDKETRGELRKKIPVALFKKRKDLRILQLCRWSYYKVPSSLKIGPFRFKQRIMEGSGSAHQDNVLAPFVGIVVGDDGFIYANGDFRRKTNMHAEGF</sequence>
<reference evidence="2" key="1">
    <citation type="submission" date="2016-11" db="UniProtKB">
        <authorList>
            <consortium name="WormBaseParasite"/>
        </authorList>
    </citation>
    <scope>IDENTIFICATION</scope>
</reference>
<evidence type="ECO:0000313" key="1">
    <source>
        <dbReference type="Proteomes" id="UP000095287"/>
    </source>
</evidence>
<dbReference type="AlphaFoldDB" id="A0A1I7Z3G5"/>
<name>A0A1I7Z3G5_9BILA</name>
<evidence type="ECO:0000313" key="2">
    <source>
        <dbReference type="WBParaSite" id="L893_g2239.t1"/>
    </source>
</evidence>
<dbReference type="WBParaSite" id="L893_g2239.t1">
    <property type="protein sequence ID" value="L893_g2239.t1"/>
    <property type="gene ID" value="L893_g2239"/>
</dbReference>
<accession>A0A1I7Z3G5</accession>
<dbReference type="Proteomes" id="UP000095287">
    <property type="component" value="Unplaced"/>
</dbReference>
<protein>
    <submittedName>
        <fullName evidence="2">LAGLIDADG_2 domain-containing protein</fullName>
    </submittedName>
</protein>